<dbReference type="InterPro" id="IPR003489">
    <property type="entry name" value="RHF/RaiA"/>
</dbReference>
<dbReference type="EMBL" id="QFFI01000023">
    <property type="protein sequence ID" value="PWG62026.1"/>
    <property type="molecule type" value="Genomic_DNA"/>
</dbReference>
<protein>
    <submittedName>
        <fullName evidence="1">Ribose ABC transporter permease</fullName>
    </submittedName>
</protein>
<proteinExistence type="predicted"/>
<dbReference type="Pfam" id="PF02482">
    <property type="entry name" value="Ribosomal_S30AE"/>
    <property type="match status" value="1"/>
</dbReference>
<sequence>MQIEVNPGEGVHVSEALEQHVHAKLATVARKHGDDITRLEVHFKDVNAGKGGPDTTCTMEAHPRGMPPVAVEALAEDAYSAAHAAAGKLERALDHRIGRRNDR</sequence>
<name>A0A2U2MYL4_9GAMM</name>
<evidence type="ECO:0000313" key="1">
    <source>
        <dbReference type="EMBL" id="PWG62026.1"/>
    </source>
</evidence>
<keyword evidence="2" id="KW-1185">Reference proteome</keyword>
<comment type="caution">
    <text evidence="1">The sequence shown here is derived from an EMBL/GenBank/DDBJ whole genome shotgun (WGS) entry which is preliminary data.</text>
</comment>
<dbReference type="OrthoDB" id="121633at2"/>
<dbReference type="InterPro" id="IPR036567">
    <property type="entry name" value="RHF-like"/>
</dbReference>
<dbReference type="Gene3D" id="3.30.160.100">
    <property type="entry name" value="Ribosome hibernation promotion factor-like"/>
    <property type="match status" value="1"/>
</dbReference>
<organism evidence="1 2">
    <name type="scientific">Sediminicurvatus halobius</name>
    <dbReference type="NCBI Taxonomy" id="2182432"/>
    <lineage>
        <taxon>Bacteria</taxon>
        <taxon>Pseudomonadati</taxon>
        <taxon>Pseudomonadota</taxon>
        <taxon>Gammaproteobacteria</taxon>
        <taxon>Chromatiales</taxon>
        <taxon>Ectothiorhodospiraceae</taxon>
        <taxon>Sediminicurvatus</taxon>
    </lineage>
</organism>
<dbReference type="SUPFAM" id="SSF69754">
    <property type="entry name" value="Ribosome binding protein Y (YfiA homologue)"/>
    <property type="match status" value="1"/>
</dbReference>
<gene>
    <name evidence="1" type="ORF">DEM34_13655</name>
</gene>
<dbReference type="RefSeq" id="WP_109679382.1">
    <property type="nucleotide sequence ID" value="NZ_CP086615.1"/>
</dbReference>
<evidence type="ECO:0000313" key="2">
    <source>
        <dbReference type="Proteomes" id="UP000245474"/>
    </source>
</evidence>
<dbReference type="Proteomes" id="UP000245474">
    <property type="component" value="Unassembled WGS sequence"/>
</dbReference>
<reference evidence="1 2" key="1">
    <citation type="submission" date="2018-05" db="EMBL/GenBank/DDBJ databases">
        <title>Spiribacter halobius sp. nov., a moderately halophilic bacterium isolated from marine solar saltern.</title>
        <authorList>
            <person name="Zheng W.-S."/>
            <person name="Lu D.-C."/>
            <person name="Du Z.-J."/>
        </authorList>
    </citation>
    <scope>NUCLEOTIDE SEQUENCE [LARGE SCALE GENOMIC DNA]</scope>
    <source>
        <strain evidence="1 2">E85</strain>
    </source>
</reference>
<dbReference type="AlphaFoldDB" id="A0A2U2MYL4"/>
<accession>A0A2U2MYL4</accession>